<feature type="chain" id="PRO_5037964667" evidence="1">
    <location>
        <begin position="18"/>
        <end position="105"/>
    </location>
</feature>
<evidence type="ECO:0000313" key="2">
    <source>
        <dbReference type="Proteomes" id="UP000887540"/>
    </source>
</evidence>
<dbReference type="WBParaSite" id="ACRNAN_scaffold8071.g15536.t1">
    <property type="protein sequence ID" value="ACRNAN_scaffold8071.g15536.t1"/>
    <property type="gene ID" value="ACRNAN_scaffold8071.g15536"/>
</dbReference>
<protein>
    <submittedName>
        <fullName evidence="3">Uncharacterized protein</fullName>
    </submittedName>
</protein>
<organism evidence="2 3">
    <name type="scientific">Acrobeloides nanus</name>
    <dbReference type="NCBI Taxonomy" id="290746"/>
    <lineage>
        <taxon>Eukaryota</taxon>
        <taxon>Metazoa</taxon>
        <taxon>Ecdysozoa</taxon>
        <taxon>Nematoda</taxon>
        <taxon>Chromadorea</taxon>
        <taxon>Rhabditida</taxon>
        <taxon>Tylenchina</taxon>
        <taxon>Cephalobomorpha</taxon>
        <taxon>Cephaloboidea</taxon>
        <taxon>Cephalobidae</taxon>
        <taxon>Acrobeloides</taxon>
    </lineage>
</organism>
<dbReference type="AlphaFoldDB" id="A0A914EIY2"/>
<evidence type="ECO:0000313" key="3">
    <source>
        <dbReference type="WBParaSite" id="ACRNAN_scaffold8071.g15536.t1"/>
    </source>
</evidence>
<proteinExistence type="predicted"/>
<keyword evidence="1" id="KW-0732">Signal</keyword>
<name>A0A914EIY2_9BILA</name>
<keyword evidence="2" id="KW-1185">Reference proteome</keyword>
<reference evidence="3" key="1">
    <citation type="submission" date="2022-11" db="UniProtKB">
        <authorList>
            <consortium name="WormBaseParasite"/>
        </authorList>
    </citation>
    <scope>IDENTIFICATION</scope>
</reference>
<accession>A0A914EIY2</accession>
<feature type="signal peptide" evidence="1">
    <location>
        <begin position="1"/>
        <end position="17"/>
    </location>
</feature>
<dbReference type="Proteomes" id="UP000887540">
    <property type="component" value="Unplaced"/>
</dbReference>
<sequence>MYKLICVMAILVVSTNALKCMSCNSNDPLKKATKCNATIIPTEVCPAHAGTLLKPVCMTTFTNGIVTQRKCDLKERTGSCVIFSLLNMLTCYCNDKDLCNNQIKQ</sequence>
<evidence type="ECO:0000256" key="1">
    <source>
        <dbReference type="SAM" id="SignalP"/>
    </source>
</evidence>